<dbReference type="Pfam" id="PF13602">
    <property type="entry name" value="ADH_zinc_N_2"/>
    <property type="match status" value="1"/>
</dbReference>
<dbReference type="InterPro" id="IPR016039">
    <property type="entry name" value="Thiolase-like"/>
</dbReference>
<dbReference type="SMART" id="SM00826">
    <property type="entry name" value="PKS_DH"/>
    <property type="match status" value="1"/>
</dbReference>
<dbReference type="PROSITE" id="PS52019">
    <property type="entry name" value="PKS_MFAS_DH"/>
    <property type="match status" value="1"/>
</dbReference>
<feature type="region of interest" description="C-terminal hotdog fold" evidence="7">
    <location>
        <begin position="1149"/>
        <end position="1308"/>
    </location>
</feature>
<dbReference type="Pfam" id="PF02801">
    <property type="entry name" value="Ketoacyl-synt_C"/>
    <property type="match status" value="1"/>
</dbReference>
<evidence type="ECO:0000256" key="1">
    <source>
        <dbReference type="ARBA" id="ARBA00022450"/>
    </source>
</evidence>
<dbReference type="Gene3D" id="3.40.50.150">
    <property type="entry name" value="Vaccinia Virus protein VP39"/>
    <property type="match status" value="1"/>
</dbReference>
<dbReference type="Pfam" id="PF23297">
    <property type="entry name" value="ACP_SdgA_C"/>
    <property type="match status" value="1"/>
</dbReference>
<evidence type="ECO:0000259" key="8">
    <source>
        <dbReference type="PROSITE" id="PS50075"/>
    </source>
</evidence>
<evidence type="ECO:0000256" key="3">
    <source>
        <dbReference type="ARBA" id="ARBA00022679"/>
    </source>
</evidence>
<protein>
    <recommendedName>
        <fullName evidence="13">Polyketide synthase</fullName>
    </recommendedName>
</protein>
<dbReference type="InterPro" id="IPR011032">
    <property type="entry name" value="GroES-like_sf"/>
</dbReference>
<dbReference type="Proteomes" id="UP001321760">
    <property type="component" value="Unassembled WGS sequence"/>
</dbReference>
<proteinExistence type="predicted"/>
<dbReference type="InterPro" id="IPR014030">
    <property type="entry name" value="Ketoacyl_synth_N"/>
</dbReference>
<dbReference type="Gene3D" id="3.40.47.10">
    <property type="match status" value="1"/>
</dbReference>
<organism evidence="11 12">
    <name type="scientific">Podospora aff. communis PSN243</name>
    <dbReference type="NCBI Taxonomy" id="3040156"/>
    <lineage>
        <taxon>Eukaryota</taxon>
        <taxon>Fungi</taxon>
        <taxon>Dikarya</taxon>
        <taxon>Ascomycota</taxon>
        <taxon>Pezizomycotina</taxon>
        <taxon>Sordariomycetes</taxon>
        <taxon>Sordariomycetidae</taxon>
        <taxon>Sordariales</taxon>
        <taxon>Podosporaceae</taxon>
        <taxon>Podospora</taxon>
    </lineage>
</organism>
<dbReference type="Gene3D" id="3.90.180.10">
    <property type="entry name" value="Medium-chain alcohol dehydrogenases, catalytic domain"/>
    <property type="match status" value="1"/>
</dbReference>
<dbReference type="InterPro" id="IPR020841">
    <property type="entry name" value="PKS_Beta-ketoAc_synthase_dom"/>
</dbReference>
<dbReference type="Pfam" id="PF21089">
    <property type="entry name" value="PKS_DH_N"/>
    <property type="match status" value="1"/>
</dbReference>
<dbReference type="InterPro" id="IPR042104">
    <property type="entry name" value="PKS_dehydratase_sf"/>
</dbReference>
<dbReference type="InterPro" id="IPR020843">
    <property type="entry name" value="ER"/>
</dbReference>
<evidence type="ECO:0008006" key="13">
    <source>
        <dbReference type="Google" id="ProtNLM"/>
    </source>
</evidence>
<dbReference type="InterPro" id="IPR014043">
    <property type="entry name" value="Acyl_transferase_dom"/>
</dbReference>
<dbReference type="GO" id="GO:0044550">
    <property type="term" value="P:secondary metabolite biosynthetic process"/>
    <property type="evidence" value="ECO:0007669"/>
    <property type="project" value="TreeGrafter"/>
</dbReference>
<dbReference type="PANTHER" id="PTHR43775:SF22">
    <property type="entry name" value="SYNTHASE, PUTATIVE (JCVI)-RELATED"/>
    <property type="match status" value="1"/>
</dbReference>
<gene>
    <name evidence="11" type="ORF">QBC34DRAFT_348299</name>
</gene>
<dbReference type="SMART" id="SM00822">
    <property type="entry name" value="PKS_KR"/>
    <property type="match status" value="1"/>
</dbReference>
<keyword evidence="6" id="KW-0511">Multifunctional enzyme</keyword>
<dbReference type="GO" id="GO:0031177">
    <property type="term" value="F:phosphopantetheine binding"/>
    <property type="evidence" value="ECO:0007669"/>
    <property type="project" value="InterPro"/>
</dbReference>
<dbReference type="Gene3D" id="3.30.70.3290">
    <property type="match status" value="1"/>
</dbReference>
<feature type="domain" description="PKS/mFAS DH" evidence="10">
    <location>
        <begin position="968"/>
        <end position="1308"/>
    </location>
</feature>
<evidence type="ECO:0000313" key="12">
    <source>
        <dbReference type="Proteomes" id="UP001321760"/>
    </source>
</evidence>
<dbReference type="InterPro" id="IPR036736">
    <property type="entry name" value="ACP-like_sf"/>
</dbReference>
<dbReference type="CDD" id="cd00833">
    <property type="entry name" value="PKS"/>
    <property type="match status" value="1"/>
</dbReference>
<dbReference type="InterPro" id="IPR036291">
    <property type="entry name" value="NAD(P)-bd_dom_sf"/>
</dbReference>
<dbReference type="SUPFAM" id="SSF52151">
    <property type="entry name" value="FabD/lysophospholipase-like"/>
    <property type="match status" value="1"/>
</dbReference>
<evidence type="ECO:0000259" key="9">
    <source>
        <dbReference type="PROSITE" id="PS52004"/>
    </source>
</evidence>
<keyword evidence="4" id="KW-0521">NADP</keyword>
<dbReference type="SUPFAM" id="SSF53901">
    <property type="entry name" value="Thiolase-like"/>
    <property type="match status" value="1"/>
</dbReference>
<dbReference type="CDD" id="cd05195">
    <property type="entry name" value="enoyl_red"/>
    <property type="match status" value="1"/>
</dbReference>
<comment type="caution">
    <text evidence="11">The sequence shown here is derived from an EMBL/GenBank/DDBJ whole genome shotgun (WGS) entry which is preliminary data.</text>
</comment>
<dbReference type="Gene3D" id="3.40.50.720">
    <property type="entry name" value="NAD(P)-binding Rossmann-like Domain"/>
    <property type="match status" value="2"/>
</dbReference>
<dbReference type="Pfam" id="PF14765">
    <property type="entry name" value="PS-DH"/>
    <property type="match status" value="1"/>
</dbReference>
<dbReference type="InterPro" id="IPR057326">
    <property type="entry name" value="KR_dom"/>
</dbReference>
<dbReference type="InterPro" id="IPR049552">
    <property type="entry name" value="PKS_DH_N"/>
</dbReference>
<dbReference type="InterPro" id="IPR013217">
    <property type="entry name" value="Methyltransf_12"/>
</dbReference>
<dbReference type="InterPro" id="IPR009081">
    <property type="entry name" value="PP-bd_ACP"/>
</dbReference>
<keyword evidence="5" id="KW-0560">Oxidoreductase</keyword>
<dbReference type="SMART" id="SM00827">
    <property type="entry name" value="PKS_AT"/>
    <property type="match status" value="1"/>
</dbReference>
<evidence type="ECO:0000256" key="2">
    <source>
        <dbReference type="ARBA" id="ARBA00022553"/>
    </source>
</evidence>
<evidence type="ECO:0000256" key="4">
    <source>
        <dbReference type="ARBA" id="ARBA00022857"/>
    </source>
</evidence>
<evidence type="ECO:0000313" key="11">
    <source>
        <dbReference type="EMBL" id="KAK4451281.1"/>
    </source>
</evidence>
<dbReference type="InterPro" id="IPR014031">
    <property type="entry name" value="Ketoacyl_synth_C"/>
</dbReference>
<accession>A0AAV9GXI3</accession>
<feature type="domain" description="Ketosynthase family 3 (KS3)" evidence="9">
    <location>
        <begin position="4"/>
        <end position="431"/>
    </location>
</feature>
<dbReference type="Pfam" id="PF08659">
    <property type="entry name" value="KR"/>
    <property type="match status" value="1"/>
</dbReference>
<dbReference type="SUPFAM" id="SSF53335">
    <property type="entry name" value="S-adenosyl-L-methionine-dependent methyltransferases"/>
    <property type="match status" value="1"/>
</dbReference>
<dbReference type="CDD" id="cd02440">
    <property type="entry name" value="AdoMet_MTases"/>
    <property type="match status" value="1"/>
</dbReference>
<evidence type="ECO:0000256" key="6">
    <source>
        <dbReference type="ARBA" id="ARBA00023268"/>
    </source>
</evidence>
<feature type="active site" description="Proton acceptor; for dehydratase activity" evidence="7">
    <location>
        <position position="1000"/>
    </location>
</feature>
<keyword evidence="1" id="KW-0596">Phosphopantetheine</keyword>
<dbReference type="Gene3D" id="3.10.129.110">
    <property type="entry name" value="Polyketide synthase dehydratase"/>
    <property type="match status" value="1"/>
</dbReference>
<dbReference type="EMBL" id="MU865929">
    <property type="protein sequence ID" value="KAK4451281.1"/>
    <property type="molecule type" value="Genomic_DNA"/>
</dbReference>
<dbReference type="InterPro" id="IPR020806">
    <property type="entry name" value="PKS_PP-bd"/>
</dbReference>
<sequence>MGSPEPIAIVGMGCRLPGNVASPEDLWRLLVSGGSGWSLVPSNRWNADAFYHPDGMSIQSYNAKSGYFLTQDLADFDSRFFGLSSQEAEVMDPQQRILLETTYEALEDAGLSIESIQGSDTAVFAALFAHDYDRMNFRDLEAMSKFSIGGSGEALVANRLSHFFDLRGISFTLDTGCSGSLVALHQACMTLWTGQSKMAIVGGTEIILHPDQNILMSSGGMLNSEGKCFSFDSRGAGYGRGEGVASIVIKRLKDALHDGDVIHAVIRNSGANQDGWTKGITLPNPDAQEALIRSVYATAGLDPHVTPYVEAHGTGTQVGDHAEVQSLASVFSEKPRARNLYVGSVKTNIGHLEAASGLAGVIKAVMVLKKRQIPPNLNFVEEKPGLRMKERQMQVPLGVVPLIPEGEGGAERVSINSFGYGGTNCHVILESLEQYSSGIGKGTLTNGNKVKPFVNGSFNKGPSLNGSSSNGSSMNYGVEDTNHDKRASTSAMPLIFPLSAGSESALDAMLGRIREWIGGRNLSQSEARDLSYTLACRRSLLKWRTAFVAADVEELMAVLPAEKTKAPKTRAVSAAKIAFVFTGQGAQWAEMGADLIASSPKFRQSMQELSGVLKELGCEWDLVEELTRPAAESRLGEGELAQPATTLVQMALVDLLAEFGVCPSFVVGHSSGEIAAAYAAGALTREGAVMVSFFRGQFSAMAKDLNTIPGAMLATGHGEHTALQTIAENSGGLKGRVTVACINSPSSTTISGDEPAIDYLHDKLVASGVFSRKLRVDTAYHSHHMDKVATLYLESLMKMEFRGTQKPDPTIEYFSSVSGGTKTSGFGPAYWVENLVSPVRFHDAVSALLHRMAADTDADANIMLEIGPHPALQGPVNQVLSAMQPGFKSSYVAPLSRNRNSATSFSAVLARLFELGAKVDFRPIFKHLDPEPRRVLSDLPRYPWDYRTKYWTESRLSRDHRLRPFPYHDLLGIYDVMSPLEEPRWRHHLNVQRLPWLKDHMVDGAILFPGSGYTSMALEAMRQLVHMKNNSLKSAPKITKIIIGHVRIARPIILPMESTDGPGDDIEVQLVLSPSKLSDGNDTPWYSVRILSLQQSTGTWVEHYASTIRVELESAATIATNNGTFVGDEEKSTAQNAFEALSRIQSLATEKLDIPSFYREMEDVGNSWGPSFALLTEAHVGSGVALAKLRVPDVAQWMPAGYYQPHMMHPTTLDATIHMIPAIFHREIAKSPLMPVSTEELLFFTNAVSSEPGTEMIIALDLKAEGSSKSSGRGNLWTFQHDPLTKKLSLVNTTKGLVFRAIGEEVSVRRSSRRPFERKHNYQIRWHDDPDFLTESSFRRLVEPYMEKGAEFLQRLDIIETATTLYLDSLRDTSVIQDPSTAPLPHLRAFARWVSDFINSDACLATTASLSSNERSQILKLAAKNGIEGEMITQVGTNLPAMLAGTVNPLEVLVGNDENNDLLERFYMLGPFRPLCRQMAHFCQLLTNKNPDMDIIEIGAGTGSATIPIFTALGDEALNQIRSYTYTDISSGFFESARARLAKWKDVIEYKTLDITRDPVQQGYGVHKYDVVVASNVLHATKSLRETMAHVRKLLKPGGRLLLVEVDKAASTQSRIIGTIFGSLPGWWEFDDGRVGSPLLSDREWHEILLESGFGGVEFVSPDCDGPKTRSFFIVSKAVETATTDPVAASVNESAPAINSVSVIINPVSPVGQSAGQALVSAFQRGGLPSTVHSWDVLPASASEQDGSTKSNTTLHVVFDSASSAVLERPSKEVFARLQNLLVNTRNVLWVSFQEDEADPNITAAKGLVLGLARVIRRENDGIRFITVDVRDQIDIGDAGMINHLVEDVFRITQQLLLSSQSQHRVTDDEEFEIHLRDRRLRIRRAYADEKFNQWTDAVNDRAALSSTPFKGHPLKMEIGTPGILSTIHFVPDAVPSSPLGNEEIQIESKAFGLNFRDVLVALNQLSDATASFMGECTGVVTAVGSGDFVQRTYKVGDRVVGMHAEQFASVSRLSGYSAHVLPDNLSFVEAASIQVVFTTVYYSLVNIARLGPGQTVLIHAGSGGVGQAAIQLSKHLGATDIFVTVSSEEKKRFLVDAYNIPETHILSSRATPRDFKQRLMRLTSNKGVDVVLNSASGEMLAESWDCVASFGYHIELGKADIEKNRHISMAPFNRNLCFASVDLNVIARERPKTFYHVLDQLLALFARGALKPVQPLNTFSIDQLESAFRLVSERKHMGKVVVDVGDDSTTVQAVPPTPQPVQLKKEGTYIIAGGLGDIGRMLVTHVALRGAGHIVTLSRTMRLNDEERAEWEARVQRFGARFHMVQCDIADYQSIQGVIEYCREHDLPPVRGVFHAAMVLQDRPFVTMTQPEWTSVLAPKVSGTRNLDKAFSTPHLDFFINFASLAATLGNPGQANYSAANAFQDYFAVHHARTYPNTRYVSVDLPVVESTTAVVASMADNRSRFVSKGSILFHVEDFLQLMDYAMDTSIRLGQPFLHAVMGFDRESMELSSDDYIWAATFRTMPRASNTWSIVQAGDNKPNGSKQNIETQLLNAPSLETAVDLITQTTISKFVAFLNLELDEVSPHAPLSSFSLDSLVSIELKNWIVRTFKLNLHVSELTSAESIAHLARSLAVRSKLVPEALKAAGQMES</sequence>
<feature type="domain" description="Carrier" evidence="8">
    <location>
        <begin position="2564"/>
        <end position="2638"/>
    </location>
</feature>
<dbReference type="Pfam" id="PF08242">
    <property type="entry name" value="Methyltransf_12"/>
    <property type="match status" value="1"/>
</dbReference>
<evidence type="ECO:0000256" key="5">
    <source>
        <dbReference type="ARBA" id="ARBA00023002"/>
    </source>
</evidence>
<dbReference type="InterPro" id="IPR013968">
    <property type="entry name" value="PKS_KR"/>
</dbReference>
<dbReference type="InterPro" id="IPR050091">
    <property type="entry name" value="PKS_NRPS_Biosynth_Enz"/>
</dbReference>
<dbReference type="InterPro" id="IPR016036">
    <property type="entry name" value="Malonyl_transacylase_ACP-bd"/>
</dbReference>
<dbReference type="SUPFAM" id="SSF55048">
    <property type="entry name" value="Probable ACP-binding domain of malonyl-CoA ACP transacylase"/>
    <property type="match status" value="1"/>
</dbReference>
<reference evidence="11" key="1">
    <citation type="journal article" date="2023" name="Mol. Phylogenet. Evol.">
        <title>Genome-scale phylogeny and comparative genomics of the fungal order Sordariales.</title>
        <authorList>
            <person name="Hensen N."/>
            <person name="Bonometti L."/>
            <person name="Westerberg I."/>
            <person name="Brannstrom I.O."/>
            <person name="Guillou S."/>
            <person name="Cros-Aarteil S."/>
            <person name="Calhoun S."/>
            <person name="Haridas S."/>
            <person name="Kuo A."/>
            <person name="Mondo S."/>
            <person name="Pangilinan J."/>
            <person name="Riley R."/>
            <person name="LaButti K."/>
            <person name="Andreopoulos B."/>
            <person name="Lipzen A."/>
            <person name="Chen C."/>
            <person name="Yan M."/>
            <person name="Daum C."/>
            <person name="Ng V."/>
            <person name="Clum A."/>
            <person name="Steindorff A."/>
            <person name="Ohm R.A."/>
            <person name="Martin F."/>
            <person name="Silar P."/>
            <person name="Natvig D.O."/>
            <person name="Lalanne C."/>
            <person name="Gautier V."/>
            <person name="Ament-Velasquez S.L."/>
            <person name="Kruys A."/>
            <person name="Hutchinson M.I."/>
            <person name="Powell A.J."/>
            <person name="Barry K."/>
            <person name="Miller A.N."/>
            <person name="Grigoriev I.V."/>
            <person name="Debuchy R."/>
            <person name="Gladieux P."/>
            <person name="Hiltunen Thoren M."/>
            <person name="Johannesson H."/>
        </authorList>
    </citation>
    <scope>NUCLEOTIDE SEQUENCE</scope>
    <source>
        <strain evidence="11">PSN243</strain>
    </source>
</reference>
<dbReference type="Pfam" id="PF00698">
    <property type="entry name" value="Acyl_transf_1"/>
    <property type="match status" value="1"/>
</dbReference>
<evidence type="ECO:0000259" key="10">
    <source>
        <dbReference type="PROSITE" id="PS52019"/>
    </source>
</evidence>
<dbReference type="GO" id="GO:0004312">
    <property type="term" value="F:fatty acid synthase activity"/>
    <property type="evidence" value="ECO:0007669"/>
    <property type="project" value="TreeGrafter"/>
</dbReference>
<dbReference type="GO" id="GO:0006633">
    <property type="term" value="P:fatty acid biosynthetic process"/>
    <property type="evidence" value="ECO:0007669"/>
    <property type="project" value="TreeGrafter"/>
</dbReference>
<keyword evidence="12" id="KW-1185">Reference proteome</keyword>
<dbReference type="Gene3D" id="1.10.1200.10">
    <property type="entry name" value="ACP-like"/>
    <property type="match status" value="1"/>
</dbReference>
<dbReference type="SMART" id="SM00823">
    <property type="entry name" value="PKS_PP"/>
    <property type="match status" value="1"/>
</dbReference>
<dbReference type="PANTHER" id="PTHR43775">
    <property type="entry name" value="FATTY ACID SYNTHASE"/>
    <property type="match status" value="1"/>
</dbReference>
<dbReference type="InterPro" id="IPR056501">
    <property type="entry name" value="NAD-bd_HRPKS_sdrA"/>
</dbReference>
<keyword evidence="2" id="KW-0597">Phosphoprotein</keyword>
<dbReference type="SMART" id="SM00829">
    <property type="entry name" value="PKS_ER"/>
    <property type="match status" value="1"/>
</dbReference>
<dbReference type="PROSITE" id="PS01162">
    <property type="entry name" value="QOR_ZETA_CRYSTAL"/>
    <property type="match status" value="1"/>
</dbReference>
<keyword evidence="3" id="KW-0808">Transferase</keyword>
<dbReference type="Pfam" id="PF00109">
    <property type="entry name" value="ketoacyl-synt"/>
    <property type="match status" value="1"/>
</dbReference>
<dbReference type="InterPro" id="IPR002364">
    <property type="entry name" value="Quin_OxRdtase/zeta-crystal_CS"/>
</dbReference>
<evidence type="ECO:0000256" key="7">
    <source>
        <dbReference type="PROSITE-ProRule" id="PRU01363"/>
    </source>
</evidence>
<dbReference type="InterPro" id="IPR016035">
    <property type="entry name" value="Acyl_Trfase/lysoPLipase"/>
</dbReference>
<reference evidence="11" key="2">
    <citation type="submission" date="2023-05" db="EMBL/GenBank/DDBJ databases">
        <authorList>
            <consortium name="Lawrence Berkeley National Laboratory"/>
            <person name="Steindorff A."/>
            <person name="Hensen N."/>
            <person name="Bonometti L."/>
            <person name="Westerberg I."/>
            <person name="Brannstrom I.O."/>
            <person name="Guillou S."/>
            <person name="Cros-Aarteil S."/>
            <person name="Calhoun S."/>
            <person name="Haridas S."/>
            <person name="Kuo A."/>
            <person name="Mondo S."/>
            <person name="Pangilinan J."/>
            <person name="Riley R."/>
            <person name="Labutti K."/>
            <person name="Andreopoulos B."/>
            <person name="Lipzen A."/>
            <person name="Chen C."/>
            <person name="Yanf M."/>
            <person name="Daum C."/>
            <person name="Ng V."/>
            <person name="Clum A."/>
            <person name="Ohm R."/>
            <person name="Martin F."/>
            <person name="Silar P."/>
            <person name="Natvig D."/>
            <person name="Lalanne C."/>
            <person name="Gautier V."/>
            <person name="Ament-Velasquez S.L."/>
            <person name="Kruys A."/>
            <person name="Hutchinson M.I."/>
            <person name="Powell A.J."/>
            <person name="Barry K."/>
            <person name="Miller A.N."/>
            <person name="Grigoriev I.V."/>
            <person name="Debuchy R."/>
            <person name="Gladieux P."/>
            <person name="Thoren M.H."/>
            <person name="Johannesson H."/>
        </authorList>
    </citation>
    <scope>NUCLEOTIDE SEQUENCE</scope>
    <source>
        <strain evidence="11">PSN243</strain>
    </source>
</reference>
<name>A0AAV9GXI3_9PEZI</name>
<dbReference type="InterPro" id="IPR049551">
    <property type="entry name" value="PKS_DH_C"/>
</dbReference>
<dbReference type="SMART" id="SM00825">
    <property type="entry name" value="PKS_KS"/>
    <property type="match status" value="1"/>
</dbReference>
<dbReference type="Pfam" id="PF22621">
    <property type="entry name" value="CurL-like_PKS_C"/>
    <property type="match status" value="1"/>
</dbReference>
<dbReference type="Gene3D" id="3.40.366.10">
    <property type="entry name" value="Malonyl-Coenzyme A Acyl Carrier Protein, domain 2"/>
    <property type="match status" value="1"/>
</dbReference>
<dbReference type="GO" id="GO:0008270">
    <property type="term" value="F:zinc ion binding"/>
    <property type="evidence" value="ECO:0007669"/>
    <property type="project" value="InterPro"/>
</dbReference>
<dbReference type="SUPFAM" id="SSF47336">
    <property type="entry name" value="ACP-like"/>
    <property type="match status" value="1"/>
</dbReference>
<dbReference type="InterPro" id="IPR049900">
    <property type="entry name" value="PKS_mFAS_DH"/>
</dbReference>
<dbReference type="InterPro" id="IPR029063">
    <property type="entry name" value="SAM-dependent_MTases_sf"/>
</dbReference>
<dbReference type="GO" id="GO:0016491">
    <property type="term" value="F:oxidoreductase activity"/>
    <property type="evidence" value="ECO:0007669"/>
    <property type="project" value="UniProtKB-KW"/>
</dbReference>
<dbReference type="InterPro" id="IPR020807">
    <property type="entry name" value="PKS_DH"/>
</dbReference>
<feature type="region of interest" description="N-terminal hotdog fold" evidence="7">
    <location>
        <begin position="968"/>
        <end position="1115"/>
    </location>
</feature>
<dbReference type="PROSITE" id="PS52004">
    <property type="entry name" value="KS3_2"/>
    <property type="match status" value="1"/>
</dbReference>
<feature type="active site" description="Proton donor; for dehydratase activity" evidence="7">
    <location>
        <position position="1214"/>
    </location>
</feature>
<dbReference type="SUPFAM" id="SSF50129">
    <property type="entry name" value="GroES-like"/>
    <property type="match status" value="1"/>
</dbReference>
<dbReference type="Pfam" id="PF23114">
    <property type="entry name" value="NAD-bd_HRPKS_sdrA"/>
    <property type="match status" value="1"/>
</dbReference>
<dbReference type="InterPro" id="IPR001227">
    <property type="entry name" value="Ac_transferase_dom_sf"/>
</dbReference>
<dbReference type="PROSITE" id="PS50075">
    <property type="entry name" value="CARRIER"/>
    <property type="match status" value="1"/>
</dbReference>
<dbReference type="SUPFAM" id="SSF51735">
    <property type="entry name" value="NAD(P)-binding Rossmann-fold domains"/>
    <property type="match status" value="2"/>
</dbReference>